<dbReference type="EMBL" id="GBHO01034593">
    <property type="protein sequence ID" value="JAG09011.1"/>
    <property type="molecule type" value="Transcribed_RNA"/>
</dbReference>
<sequence>MQGMNTQKLMEQEKRTTLEDQKFIEGILEQEQNINASLDQGEHPDKNLRPHQNQQISQENNISEKQGKLMERDQKKCIINQEQNTKIMNQDKHTKINQGMQTG</sequence>
<organism evidence="2">
    <name type="scientific">Lygus hesperus</name>
    <name type="common">Western plant bug</name>
    <dbReference type="NCBI Taxonomy" id="30085"/>
    <lineage>
        <taxon>Eukaryota</taxon>
        <taxon>Metazoa</taxon>
        <taxon>Ecdysozoa</taxon>
        <taxon>Arthropoda</taxon>
        <taxon>Hexapoda</taxon>
        <taxon>Insecta</taxon>
        <taxon>Pterygota</taxon>
        <taxon>Neoptera</taxon>
        <taxon>Paraneoptera</taxon>
        <taxon>Hemiptera</taxon>
        <taxon>Heteroptera</taxon>
        <taxon>Panheteroptera</taxon>
        <taxon>Cimicomorpha</taxon>
        <taxon>Miridae</taxon>
        <taxon>Mirini</taxon>
        <taxon>Lygus</taxon>
    </lineage>
</organism>
<proteinExistence type="predicted"/>
<feature type="region of interest" description="Disordered" evidence="1">
    <location>
        <begin position="83"/>
        <end position="103"/>
    </location>
</feature>
<reference evidence="2" key="1">
    <citation type="journal article" date="2014" name="PLoS ONE">
        <title>Transcriptome-Based Identification of ABC Transporters in the Western Tarnished Plant Bug Lygus hesperus.</title>
        <authorList>
            <person name="Hull J.J."/>
            <person name="Chaney K."/>
            <person name="Geib S.M."/>
            <person name="Fabrick J.A."/>
            <person name="Brent C.S."/>
            <person name="Walsh D."/>
            <person name="Lavine L.C."/>
        </authorList>
    </citation>
    <scope>NUCLEOTIDE SEQUENCE</scope>
</reference>
<accession>A0A0A9WNK9</accession>
<evidence type="ECO:0000313" key="2">
    <source>
        <dbReference type="EMBL" id="JAG09011.1"/>
    </source>
</evidence>
<evidence type="ECO:0000256" key="1">
    <source>
        <dbReference type="SAM" id="MobiDB-lite"/>
    </source>
</evidence>
<dbReference type="GO" id="GO:0016740">
    <property type="term" value="F:transferase activity"/>
    <property type="evidence" value="ECO:0007669"/>
    <property type="project" value="UniProtKB-KW"/>
</dbReference>
<evidence type="ECO:0000313" key="3">
    <source>
        <dbReference type="EMBL" id="JAG51902.1"/>
    </source>
</evidence>
<reference evidence="3" key="3">
    <citation type="submission" date="2014-09" db="EMBL/GenBank/DDBJ databases">
        <authorList>
            <person name="Magalhaes I.L.F."/>
            <person name="Oliveira U."/>
            <person name="Santos F.R."/>
            <person name="Vidigal T.H.D.A."/>
            <person name="Brescovit A.D."/>
            <person name="Santos A.J."/>
        </authorList>
    </citation>
    <scope>NUCLEOTIDE SEQUENCE</scope>
</reference>
<gene>
    <name evidence="2" type="primary">tgtA_1</name>
    <name evidence="2" type="ORF">CM83_10687</name>
</gene>
<reference evidence="2" key="2">
    <citation type="submission" date="2014-07" db="EMBL/GenBank/DDBJ databases">
        <authorList>
            <person name="Hull J."/>
        </authorList>
    </citation>
    <scope>NUCLEOTIDE SEQUENCE</scope>
</reference>
<keyword evidence="2" id="KW-0808">Transferase</keyword>
<feature type="compositionally biased region" description="Low complexity" evidence="1">
    <location>
        <begin position="52"/>
        <end position="64"/>
    </location>
</feature>
<name>A0A0A9WNK9_LYGHE</name>
<protein>
    <submittedName>
        <fullName evidence="2">7-cyano-7-deazaguanine tRNA-ribosyltransferase</fullName>
    </submittedName>
</protein>
<feature type="region of interest" description="Disordered" evidence="1">
    <location>
        <begin position="33"/>
        <end position="68"/>
    </location>
</feature>
<dbReference type="AlphaFoldDB" id="A0A0A9WNK9"/>
<dbReference type="EMBL" id="GBRD01013924">
    <property type="protein sequence ID" value="JAG51902.1"/>
    <property type="molecule type" value="Transcribed_RNA"/>
</dbReference>